<feature type="compositionally biased region" description="Polar residues" evidence="4">
    <location>
        <begin position="918"/>
        <end position="950"/>
    </location>
</feature>
<dbReference type="GO" id="GO:0098968">
    <property type="term" value="P:neurotransmitter receptor transport postsynaptic membrane to endosome"/>
    <property type="evidence" value="ECO:0007669"/>
    <property type="project" value="TreeGrafter"/>
</dbReference>
<dbReference type="InterPro" id="IPR032675">
    <property type="entry name" value="LRR_dom_sf"/>
</dbReference>
<dbReference type="InterPro" id="IPR003591">
    <property type="entry name" value="Leu-rich_rpt_typical-subtyp"/>
</dbReference>
<feature type="region of interest" description="Disordered" evidence="4">
    <location>
        <begin position="525"/>
        <end position="625"/>
    </location>
</feature>
<dbReference type="PROSITE" id="PS50106">
    <property type="entry name" value="PDZ"/>
    <property type="match status" value="4"/>
</dbReference>
<comment type="caution">
    <text evidence="6">The sequence shown here is derived from an EMBL/GenBank/DDBJ whole genome shotgun (WGS) entry which is preliminary data.</text>
</comment>
<keyword evidence="3" id="KW-0175">Coiled coil</keyword>
<dbReference type="GO" id="GO:0043113">
    <property type="term" value="P:receptor clustering"/>
    <property type="evidence" value="ECO:0007669"/>
    <property type="project" value="TreeGrafter"/>
</dbReference>
<feature type="region of interest" description="Disordered" evidence="4">
    <location>
        <begin position="1372"/>
        <end position="1392"/>
    </location>
</feature>
<dbReference type="Pfam" id="PF23598">
    <property type="entry name" value="LRR_14"/>
    <property type="match status" value="1"/>
</dbReference>
<dbReference type="GO" id="GO:0098609">
    <property type="term" value="P:cell-cell adhesion"/>
    <property type="evidence" value="ECO:0007669"/>
    <property type="project" value="TreeGrafter"/>
</dbReference>
<dbReference type="PANTHER" id="PTHR23119">
    <property type="entry name" value="DISCS LARGE"/>
    <property type="match status" value="1"/>
</dbReference>
<dbReference type="GO" id="GO:0014069">
    <property type="term" value="C:postsynaptic density"/>
    <property type="evidence" value="ECO:0007669"/>
    <property type="project" value="TreeGrafter"/>
</dbReference>
<evidence type="ECO:0000259" key="5">
    <source>
        <dbReference type="PROSITE" id="PS50106"/>
    </source>
</evidence>
<evidence type="ECO:0000256" key="4">
    <source>
        <dbReference type="SAM" id="MobiDB-lite"/>
    </source>
</evidence>
<sequence length="1566" mass="170365">LTDCEAQHRFSADVFNTTAKHTAVSFLTHTHVNHPGAAWLSSSLLPTQSGHVVSFHQAELASFDFKHCVPLFNRHVELLDKRQCNLNHVPEEVVRYTRSLEVLLLDSNHIKEISKHVFRLHKLRRLALSDNEIYKVPADISNLSELEDLDLSKNDIQEIPDSIKQCRNLLYVDLSSNPINRLPECVFQLSRLTSLGLNDISMTNLPTDIGKLTNLEALEARENLLRSLPASIEQLKNLKRLDIGSNEFETLPLEIGQLENLQELYVDCNDLECLPKEITFLKKLQSLDVSENKILSFPDDLGELVSLSDLTASQNCVEVLPHSIGRLKKLTILKIDKNRLVALTPAIGSCTSLCELVLTENLLTELPSSLGNLKKLTVFNVDRNRLSELPSTIGSCSNLTVLSLRNNLLSILPFEIGKLQQLRVLDVSGNRLRSLPYTLNALSNLQAIWLSDNQSQPLLKLQADQDSRTGVKVLTCYLLPQRDANLAGDTKGETVVENGFVGGPKVHFPDVDGDSVDEDDEAIGKFERHDTPHPKHPTKVKGRQIDGHVIPHDGNNKPGKDATFRVGDGRRKSAGEDSVEDGRTSVARSPTEKQSCSEVQPPASDDDKRPTVPPPIPPRMVSRASAERLECCSSSRNEETWEKTVSFAQNEDNVDEEVVPSRLKRKNTPHPLKSSVLDRNSGEAQAKVAGYLISSRASSTEQRLSLTVRRTDQGLGLSIAGGLGSTPYKQDDNSIFISKVIEGGAADLAGLRVGDKLLSVNGRAVVNIEHKQAVEVMKLAGAVVRLSIVREEDPCPPTSSAKRLSPSPVELLPAMDFNKEMESISTTIKRDSTGLGFSVAGGRGSSSVGKTADECIFISRITPGGAADRDGKLRVGDRVLSINGVNMINARHDQAVYLLTGCSNEVLLVVQREKANHPCSTSNSPAAVTPAQALSTERSRMISASSHQPLTSTATAAAGGSSSVEPIRENEIEEVCVIKTGNALGLSIVGGTDHSCHPFGGSEPGVFISKVVPDGPAGKTGRLRLGDRLLAVNGKDVTMATHHETVASLMAAISEVKLKVRHDPLPPSLREFTLTRLGDESLGMEVSGGVNNSVHPFDPLDEGIFISKIHPGGAVAKDGRLTVGTRILEVNNKSFLGITLQQAAEILAAAGSHLHVTVCDGLNPVHFADSLSTSGSTKEEEVNLSPVVSTVPHKIISASVYEERNVAENNDTAQPMTKSMEMPPPVAPKPNIKLIKPGSLPVDDDGILLNEKHLSPSKIPTTISSNGPNGRERRLRSPPDGFQPEKLPFVQKLKKFEHEIEQQQQQHQQQSDVAACKSAATVDIVDCHSAAGRQQPSPLPSLTRGATTHHSVPKTVRTKKAEARMLLLANSTSSPAKEWDNQNQSLSPAEQRALEAEKRAAWRKARLKSLEADAAKAEKVMERVRQMTDSNENLEQKDKGLVAVRGANAFNAAADSANDTTQSGDGEGMADHHETVNHVGDQLIREVLEEIDPVSGDRVVKTVERRQVIVQRRQVETTETKLLSSSSALESQEPITFIDDLTTANNNPMIHNNNNNSNNNITSNKD</sequence>
<dbReference type="SUPFAM" id="SSF50156">
    <property type="entry name" value="PDZ domain-like"/>
    <property type="match status" value="4"/>
</dbReference>
<feature type="coiled-coil region" evidence="3">
    <location>
        <begin position="1407"/>
        <end position="1437"/>
    </location>
</feature>
<feature type="non-terminal residue" evidence="6">
    <location>
        <position position="1"/>
    </location>
</feature>
<gene>
    <name evidence="6" type="primary">scrib</name>
    <name evidence="6" type="ORF">T4A_4360</name>
</gene>
<dbReference type="GO" id="GO:0005912">
    <property type="term" value="C:adherens junction"/>
    <property type="evidence" value="ECO:0007669"/>
    <property type="project" value="TreeGrafter"/>
</dbReference>
<feature type="domain" description="PDZ" evidence="5">
    <location>
        <begin position="974"/>
        <end position="1064"/>
    </location>
</feature>
<feature type="domain" description="PDZ" evidence="5">
    <location>
        <begin position="705"/>
        <end position="792"/>
    </location>
</feature>
<dbReference type="InterPro" id="IPR055414">
    <property type="entry name" value="LRR_R13L4/SHOC2-like"/>
</dbReference>
<dbReference type="InterPro" id="IPR001478">
    <property type="entry name" value="PDZ"/>
</dbReference>
<dbReference type="SMART" id="SM00365">
    <property type="entry name" value="LRR_SD22"/>
    <property type="match status" value="5"/>
</dbReference>
<feature type="region of interest" description="Disordered" evidence="4">
    <location>
        <begin position="1331"/>
        <end position="1356"/>
    </location>
</feature>
<dbReference type="GO" id="GO:0019901">
    <property type="term" value="F:protein kinase binding"/>
    <property type="evidence" value="ECO:0007669"/>
    <property type="project" value="TreeGrafter"/>
</dbReference>
<proteinExistence type="predicted"/>
<keyword evidence="1" id="KW-0433">Leucine-rich repeat</keyword>
<dbReference type="SMART" id="SM00228">
    <property type="entry name" value="PDZ"/>
    <property type="match status" value="4"/>
</dbReference>
<dbReference type="GO" id="GO:0016323">
    <property type="term" value="C:basolateral plasma membrane"/>
    <property type="evidence" value="ECO:0007669"/>
    <property type="project" value="TreeGrafter"/>
</dbReference>
<dbReference type="PROSITE" id="PS51450">
    <property type="entry name" value="LRR"/>
    <property type="match status" value="4"/>
</dbReference>
<evidence type="ECO:0000313" key="6">
    <source>
        <dbReference type="EMBL" id="KRY75416.1"/>
    </source>
</evidence>
<feature type="compositionally biased region" description="Low complexity" evidence="4">
    <location>
        <begin position="951"/>
        <end position="963"/>
    </location>
</feature>
<evidence type="ECO:0000313" key="7">
    <source>
        <dbReference type="Proteomes" id="UP000054632"/>
    </source>
</evidence>
<dbReference type="InterPro" id="IPR050614">
    <property type="entry name" value="Synaptic_Scaffolding_LAP-MAGUK"/>
</dbReference>
<dbReference type="Proteomes" id="UP000054632">
    <property type="component" value="Unassembled WGS sequence"/>
</dbReference>
<protein>
    <submittedName>
        <fullName evidence="6">Protein lap1</fullName>
    </submittedName>
</protein>
<feature type="domain" description="PDZ" evidence="5">
    <location>
        <begin position="825"/>
        <end position="914"/>
    </location>
</feature>
<reference evidence="6 7" key="1">
    <citation type="submission" date="2015-01" db="EMBL/GenBank/DDBJ databases">
        <title>Evolution of Trichinella species and genotypes.</title>
        <authorList>
            <person name="Korhonen P.K."/>
            <person name="Edoardo P."/>
            <person name="Giuseppe L.R."/>
            <person name="Gasser R.B."/>
        </authorList>
    </citation>
    <scope>NUCLEOTIDE SEQUENCE [LARGE SCALE GENOMIC DNA]</scope>
    <source>
        <strain evidence="6">ISS13</strain>
    </source>
</reference>
<feature type="compositionally biased region" description="Polar residues" evidence="4">
    <location>
        <begin position="586"/>
        <end position="598"/>
    </location>
</feature>
<evidence type="ECO:0000256" key="1">
    <source>
        <dbReference type="ARBA" id="ARBA00022614"/>
    </source>
</evidence>
<accession>A0A0V1EP11</accession>
<feature type="compositionally biased region" description="Polar residues" evidence="4">
    <location>
        <begin position="1372"/>
        <end position="1388"/>
    </location>
</feature>
<keyword evidence="2" id="KW-0677">Repeat</keyword>
<dbReference type="Pfam" id="PF13855">
    <property type="entry name" value="LRR_8"/>
    <property type="match status" value="2"/>
</dbReference>
<evidence type="ECO:0000256" key="3">
    <source>
        <dbReference type="SAM" id="Coils"/>
    </source>
</evidence>
<feature type="domain" description="PDZ" evidence="5">
    <location>
        <begin position="1071"/>
        <end position="1158"/>
    </location>
</feature>
<feature type="region of interest" description="Disordered" evidence="4">
    <location>
        <begin position="1257"/>
        <end position="1285"/>
    </location>
</feature>
<dbReference type="Pfam" id="PF00595">
    <property type="entry name" value="PDZ"/>
    <property type="match status" value="4"/>
</dbReference>
<feature type="compositionally biased region" description="Basic and acidic residues" evidence="4">
    <location>
        <begin position="543"/>
        <end position="583"/>
    </location>
</feature>
<dbReference type="FunFam" id="2.30.42.10:FF:000074">
    <property type="entry name" value="protein scribble homolog isoform X2"/>
    <property type="match status" value="1"/>
</dbReference>
<organism evidence="6 7">
    <name type="scientific">Trichinella pseudospiralis</name>
    <name type="common">Parasitic roundworm</name>
    <dbReference type="NCBI Taxonomy" id="6337"/>
    <lineage>
        <taxon>Eukaryota</taxon>
        <taxon>Metazoa</taxon>
        <taxon>Ecdysozoa</taxon>
        <taxon>Nematoda</taxon>
        <taxon>Enoplea</taxon>
        <taxon>Dorylaimia</taxon>
        <taxon>Trichinellida</taxon>
        <taxon>Trichinellidae</taxon>
        <taxon>Trichinella</taxon>
    </lineage>
</organism>
<dbReference type="SMART" id="SM00369">
    <property type="entry name" value="LRR_TYP"/>
    <property type="match status" value="13"/>
</dbReference>
<evidence type="ECO:0000256" key="2">
    <source>
        <dbReference type="ARBA" id="ARBA00022737"/>
    </source>
</evidence>
<feature type="compositionally biased region" description="Polar residues" evidence="4">
    <location>
        <begin position="1258"/>
        <end position="1268"/>
    </location>
</feature>
<dbReference type="SUPFAM" id="SSF52058">
    <property type="entry name" value="L domain-like"/>
    <property type="match status" value="2"/>
</dbReference>
<dbReference type="GO" id="GO:0098887">
    <property type="term" value="P:neurotransmitter receptor transport, endosome to postsynaptic membrane"/>
    <property type="evidence" value="ECO:0007669"/>
    <property type="project" value="TreeGrafter"/>
</dbReference>
<dbReference type="GO" id="GO:0045211">
    <property type="term" value="C:postsynaptic membrane"/>
    <property type="evidence" value="ECO:0007669"/>
    <property type="project" value="TreeGrafter"/>
</dbReference>
<dbReference type="SMART" id="SM00364">
    <property type="entry name" value="LRR_BAC"/>
    <property type="match status" value="11"/>
</dbReference>
<feature type="region of interest" description="Disordered" evidence="4">
    <location>
        <begin position="652"/>
        <end position="676"/>
    </location>
</feature>
<dbReference type="PANTHER" id="PTHR23119:SF44">
    <property type="entry name" value="PROTEIN LAP4"/>
    <property type="match status" value="1"/>
</dbReference>
<dbReference type="InterPro" id="IPR036034">
    <property type="entry name" value="PDZ_sf"/>
</dbReference>
<dbReference type="EMBL" id="JYDR01000018">
    <property type="protein sequence ID" value="KRY75416.1"/>
    <property type="molecule type" value="Genomic_DNA"/>
</dbReference>
<feature type="region of interest" description="Disordered" evidence="4">
    <location>
        <begin position="917"/>
        <end position="964"/>
    </location>
</feature>
<dbReference type="InterPro" id="IPR001611">
    <property type="entry name" value="Leu-rich_rpt"/>
</dbReference>
<dbReference type="GO" id="GO:0045197">
    <property type="term" value="P:establishment or maintenance of epithelial cell apical/basal polarity"/>
    <property type="evidence" value="ECO:0007669"/>
    <property type="project" value="TreeGrafter"/>
</dbReference>
<dbReference type="Gene3D" id="2.30.42.10">
    <property type="match status" value="4"/>
</dbReference>
<dbReference type="CDD" id="cd06702">
    <property type="entry name" value="PDZ3_Scribble-like"/>
    <property type="match status" value="1"/>
</dbReference>
<dbReference type="Gene3D" id="3.80.10.10">
    <property type="entry name" value="Ribonuclease Inhibitor"/>
    <property type="match status" value="2"/>
</dbReference>
<name>A0A0V1EP11_TRIPS</name>